<evidence type="ECO:0000313" key="3">
    <source>
        <dbReference type="Proteomes" id="UP000004995"/>
    </source>
</evidence>
<keyword evidence="3" id="KW-1185">Reference proteome</keyword>
<reference evidence="3" key="1">
    <citation type="journal article" date="2012" name="Nat. Biotechnol.">
        <title>Reference genome sequence of the model plant Setaria.</title>
        <authorList>
            <person name="Bennetzen J.L."/>
            <person name="Schmutz J."/>
            <person name="Wang H."/>
            <person name="Percifield R."/>
            <person name="Hawkins J."/>
            <person name="Pontaroli A.C."/>
            <person name="Estep M."/>
            <person name="Feng L."/>
            <person name="Vaughn J.N."/>
            <person name="Grimwood J."/>
            <person name="Jenkins J."/>
            <person name="Barry K."/>
            <person name="Lindquist E."/>
            <person name="Hellsten U."/>
            <person name="Deshpande S."/>
            <person name="Wang X."/>
            <person name="Wu X."/>
            <person name="Mitros T."/>
            <person name="Triplett J."/>
            <person name="Yang X."/>
            <person name="Ye C.Y."/>
            <person name="Mauro-Herrera M."/>
            <person name="Wang L."/>
            <person name="Li P."/>
            <person name="Sharma M."/>
            <person name="Sharma R."/>
            <person name="Ronald P.C."/>
            <person name="Panaud O."/>
            <person name="Kellogg E.A."/>
            <person name="Brutnell T.P."/>
            <person name="Doust A.N."/>
            <person name="Tuskan G.A."/>
            <person name="Rokhsar D."/>
            <person name="Devos K.M."/>
        </authorList>
    </citation>
    <scope>NUCLEOTIDE SEQUENCE [LARGE SCALE GENOMIC DNA]</scope>
    <source>
        <strain evidence="3">cv. Yugu1</strain>
    </source>
</reference>
<organism evidence="2 3">
    <name type="scientific">Setaria italica</name>
    <name type="common">Foxtail millet</name>
    <name type="synonym">Panicum italicum</name>
    <dbReference type="NCBI Taxonomy" id="4555"/>
    <lineage>
        <taxon>Eukaryota</taxon>
        <taxon>Viridiplantae</taxon>
        <taxon>Streptophyta</taxon>
        <taxon>Embryophyta</taxon>
        <taxon>Tracheophyta</taxon>
        <taxon>Spermatophyta</taxon>
        <taxon>Magnoliopsida</taxon>
        <taxon>Liliopsida</taxon>
        <taxon>Poales</taxon>
        <taxon>Poaceae</taxon>
        <taxon>PACMAD clade</taxon>
        <taxon>Panicoideae</taxon>
        <taxon>Panicodae</taxon>
        <taxon>Paniceae</taxon>
        <taxon>Cenchrinae</taxon>
        <taxon>Setaria</taxon>
    </lineage>
</organism>
<dbReference type="EMBL" id="AGNK02004744">
    <property type="status" value="NOT_ANNOTATED_CDS"/>
    <property type="molecule type" value="Genomic_DNA"/>
</dbReference>
<sequence>MHANDTLDRTPLASGAPDFLGRSNSSDDYSTMEVATPGPIYIISKSDRFKSHIVSSAQEPRRPTSTSTPVQLPSGSD</sequence>
<evidence type="ECO:0000256" key="1">
    <source>
        <dbReference type="SAM" id="MobiDB-lite"/>
    </source>
</evidence>
<accession>K3ZLP4</accession>
<name>K3ZLP4_SETIT</name>
<dbReference type="InParanoid" id="K3ZLP4"/>
<dbReference type="Gramene" id="KQK94030">
    <property type="protein sequence ID" value="KQK94030"/>
    <property type="gene ID" value="SETIT_027505mg"/>
</dbReference>
<proteinExistence type="predicted"/>
<evidence type="ECO:0000313" key="2">
    <source>
        <dbReference type="EnsemblPlants" id="KQK94030"/>
    </source>
</evidence>
<feature type="compositionally biased region" description="Polar residues" evidence="1">
    <location>
        <begin position="53"/>
        <end position="77"/>
    </location>
</feature>
<reference evidence="2" key="2">
    <citation type="submission" date="2018-08" db="UniProtKB">
        <authorList>
            <consortium name="EnsemblPlants"/>
        </authorList>
    </citation>
    <scope>IDENTIFICATION</scope>
    <source>
        <strain evidence="2">Yugu1</strain>
    </source>
</reference>
<dbReference type="EnsemblPlants" id="KQK94030">
    <property type="protein sequence ID" value="KQK94030"/>
    <property type="gene ID" value="SETIT_027505mg"/>
</dbReference>
<dbReference type="HOGENOM" id="CLU_2642749_0_0_1"/>
<feature type="region of interest" description="Disordered" evidence="1">
    <location>
        <begin position="1"/>
        <end position="33"/>
    </location>
</feature>
<dbReference type="AlphaFoldDB" id="K3ZLP4"/>
<protein>
    <submittedName>
        <fullName evidence="2">Uncharacterized protein</fullName>
    </submittedName>
</protein>
<feature type="region of interest" description="Disordered" evidence="1">
    <location>
        <begin position="52"/>
        <end position="77"/>
    </location>
</feature>
<dbReference type="Proteomes" id="UP000004995">
    <property type="component" value="Unassembled WGS sequence"/>
</dbReference>